<keyword evidence="6 8" id="KW-0472">Membrane</keyword>
<evidence type="ECO:0000256" key="6">
    <source>
        <dbReference type="ARBA" id="ARBA00023136"/>
    </source>
</evidence>
<comment type="similarity">
    <text evidence="8 9">Belongs to the TonB-dependent receptor family.</text>
</comment>
<dbReference type="Proteomes" id="UP001176468">
    <property type="component" value="Unassembled WGS sequence"/>
</dbReference>
<organism evidence="13 14">
    <name type="scientific">Sphingomonas immobilis</name>
    <dbReference type="NCBI Taxonomy" id="3063997"/>
    <lineage>
        <taxon>Bacteria</taxon>
        <taxon>Pseudomonadati</taxon>
        <taxon>Pseudomonadota</taxon>
        <taxon>Alphaproteobacteria</taxon>
        <taxon>Sphingomonadales</taxon>
        <taxon>Sphingomonadaceae</taxon>
        <taxon>Sphingomonas</taxon>
    </lineage>
</organism>
<evidence type="ECO:0000256" key="4">
    <source>
        <dbReference type="ARBA" id="ARBA00022692"/>
    </source>
</evidence>
<dbReference type="PROSITE" id="PS52016">
    <property type="entry name" value="TONB_DEPENDENT_REC_3"/>
    <property type="match status" value="1"/>
</dbReference>
<gene>
    <name evidence="13" type="ORF">Q5H94_10600</name>
</gene>
<evidence type="ECO:0000313" key="14">
    <source>
        <dbReference type="Proteomes" id="UP001176468"/>
    </source>
</evidence>
<dbReference type="SUPFAM" id="SSF56935">
    <property type="entry name" value="Porins"/>
    <property type="match status" value="1"/>
</dbReference>
<protein>
    <submittedName>
        <fullName evidence="13">TonB-dependent receptor</fullName>
    </submittedName>
</protein>
<dbReference type="Gene3D" id="2.170.130.10">
    <property type="entry name" value="TonB-dependent receptor, plug domain"/>
    <property type="match status" value="1"/>
</dbReference>
<dbReference type="InterPro" id="IPR012910">
    <property type="entry name" value="Plug_dom"/>
</dbReference>
<comment type="caution">
    <text evidence="13">The sequence shown here is derived from an EMBL/GenBank/DDBJ whole genome shotgun (WGS) entry which is preliminary data.</text>
</comment>
<keyword evidence="10" id="KW-0732">Signal</keyword>
<dbReference type="InterPro" id="IPR000531">
    <property type="entry name" value="Beta-barrel_TonB"/>
</dbReference>
<dbReference type="InterPro" id="IPR037066">
    <property type="entry name" value="Plug_dom_sf"/>
</dbReference>
<reference evidence="13" key="1">
    <citation type="submission" date="2023-07" db="EMBL/GenBank/DDBJ databases">
        <authorList>
            <person name="Kim M.K."/>
        </authorList>
    </citation>
    <scope>NUCLEOTIDE SEQUENCE</scope>
    <source>
        <strain evidence="13">CA1-15</strain>
    </source>
</reference>
<keyword evidence="13" id="KW-0675">Receptor</keyword>
<keyword evidence="2 8" id="KW-0813">Transport</keyword>
<name>A0ABT8ZZR5_9SPHN</name>
<dbReference type="PANTHER" id="PTHR47234">
    <property type="match status" value="1"/>
</dbReference>
<keyword evidence="5 9" id="KW-0798">TonB box</keyword>
<evidence type="ECO:0000256" key="3">
    <source>
        <dbReference type="ARBA" id="ARBA00022452"/>
    </source>
</evidence>
<evidence type="ECO:0000256" key="1">
    <source>
        <dbReference type="ARBA" id="ARBA00004571"/>
    </source>
</evidence>
<feature type="signal peptide" evidence="10">
    <location>
        <begin position="1"/>
        <end position="32"/>
    </location>
</feature>
<keyword evidence="4 8" id="KW-0812">Transmembrane</keyword>
<evidence type="ECO:0000256" key="10">
    <source>
        <dbReference type="SAM" id="SignalP"/>
    </source>
</evidence>
<evidence type="ECO:0000256" key="7">
    <source>
        <dbReference type="ARBA" id="ARBA00023237"/>
    </source>
</evidence>
<dbReference type="PANTHER" id="PTHR47234:SF1">
    <property type="entry name" value="TONB-DEPENDENT RECEPTOR"/>
    <property type="match status" value="1"/>
</dbReference>
<dbReference type="RefSeq" id="WP_304561231.1">
    <property type="nucleotide sequence ID" value="NZ_JAUQSZ010000006.1"/>
</dbReference>
<dbReference type="Pfam" id="PF07715">
    <property type="entry name" value="Plug"/>
    <property type="match status" value="1"/>
</dbReference>
<proteinExistence type="inferred from homology"/>
<keyword evidence="14" id="KW-1185">Reference proteome</keyword>
<dbReference type="Gene3D" id="2.40.170.20">
    <property type="entry name" value="TonB-dependent receptor, beta-barrel domain"/>
    <property type="match status" value="1"/>
</dbReference>
<evidence type="ECO:0000313" key="13">
    <source>
        <dbReference type="EMBL" id="MDO7842778.1"/>
    </source>
</evidence>
<feature type="domain" description="TonB-dependent receptor plug" evidence="12">
    <location>
        <begin position="63"/>
        <end position="182"/>
    </location>
</feature>
<keyword evidence="7 8" id="KW-0998">Cell outer membrane</keyword>
<evidence type="ECO:0000259" key="11">
    <source>
        <dbReference type="Pfam" id="PF00593"/>
    </source>
</evidence>
<evidence type="ECO:0000256" key="8">
    <source>
        <dbReference type="PROSITE-ProRule" id="PRU01360"/>
    </source>
</evidence>
<dbReference type="InterPro" id="IPR039426">
    <property type="entry name" value="TonB-dep_rcpt-like"/>
</dbReference>
<dbReference type="Pfam" id="PF00593">
    <property type="entry name" value="TonB_dep_Rec_b-barrel"/>
    <property type="match status" value="1"/>
</dbReference>
<keyword evidence="3 8" id="KW-1134">Transmembrane beta strand</keyword>
<evidence type="ECO:0000256" key="5">
    <source>
        <dbReference type="ARBA" id="ARBA00023077"/>
    </source>
</evidence>
<evidence type="ECO:0000259" key="12">
    <source>
        <dbReference type="Pfam" id="PF07715"/>
    </source>
</evidence>
<feature type="chain" id="PRO_5046784231" evidence="10">
    <location>
        <begin position="33"/>
        <end position="1017"/>
    </location>
</feature>
<feature type="domain" description="TonB-dependent receptor-like beta-barrel" evidence="11">
    <location>
        <begin position="491"/>
        <end position="976"/>
    </location>
</feature>
<evidence type="ECO:0000256" key="9">
    <source>
        <dbReference type="RuleBase" id="RU003357"/>
    </source>
</evidence>
<comment type="subcellular location">
    <subcellularLocation>
        <location evidence="1 8">Cell outer membrane</location>
        <topology evidence="1 8">Multi-pass membrane protein</topology>
    </subcellularLocation>
</comment>
<accession>A0ABT8ZZR5</accession>
<evidence type="ECO:0000256" key="2">
    <source>
        <dbReference type="ARBA" id="ARBA00022448"/>
    </source>
</evidence>
<dbReference type="InterPro" id="IPR036942">
    <property type="entry name" value="Beta-barrel_TonB_sf"/>
</dbReference>
<sequence>MKNQHRLLPTAFAFSTSASAIALAMMPVAAHAQTASLPSSAPADAGDEEVVVTGSRIRTPSNFETSSPVTVITKADTALAGNRTVAEILQDSNVTSGTAQINNNFLGYVSEGGPGANTVGLRGLGSQRTLVLLNGRRLPPAGVGPQLISADLNVLPNAVLSRVEILKEGASSVYGSDAVGGVINLITDTKLNGVTLDGYSSVPFNSGGAGTQYRLSVTAGKTFERGHILASFEYRDVGAVKVGDREDFSCPTDLLTSPTTGLPIGQTVPGGTTLRCFPFANGGVGTAQNYVLGISALTTGQVNRYTYANGNINTPINVNNTNIRPLANQRQLQEDVYSPVRTYTGYLNGSYELGILGDAEIYAEGLFTHRESQQEFMGQISFDPTQIGFEVASPALSAAYPGYYPVSSPFFPTSLASAAGGSNDILRVFIVPPILKSKQKVDFYRVNGGLRGSTGIGDIRYDANFQYSRSQATYSLQNIDTRRLRASLQPVLAPAGTPAGVVTTALAGELGAGNAYTCASNVTAGAYNGGTCIAGDFFNPQSLQGNLDPRLFNYIYGDNVGTTMYEQKIAQLVIDGTLFRLPAGPVGFALGGEYRSDSIDDNPSEASQTRNLYNYSSSGRTRGTSDLWEVFGEVKVPLIKDKPFAYALDFNGSVRYTNNNSYGSSTTYHVGGNYAPTNFLRFRGTYGTSFRAPNLYEQFVADQSGFSTTPDPCREYGSRLAPTSNVYKNCASEGLPLNFISTGSPEIFTSGGGKALRAETSTSWGGGFVVEPKFAKVQLAVDYFNTTVNGEVSQLGAQTILQRCYESSDFRAGNVYCSFIGARESVQNTLTTVQNAYLNIASQQVSGIDFDFRYQFELGELNNILSVKATRIIHQNYQPFAELPTDDYNGTLGNQGTAGGPKWVGTANLIVSTGPVTFRYAANYVGPMTNQVNTADFVGGVQAVSDLHTAPYVKQDLSVQLRIKDLGEFTLGMNNVFDRKPEMISSTDGLPRIGNYFNYSGYDFLGRSVFVEIVRKF</sequence>
<dbReference type="EMBL" id="JAUQSZ010000006">
    <property type="protein sequence ID" value="MDO7842778.1"/>
    <property type="molecule type" value="Genomic_DNA"/>
</dbReference>